<keyword evidence="1" id="KW-1133">Transmembrane helix</keyword>
<keyword evidence="1" id="KW-0812">Transmembrane</keyword>
<reference evidence="2 3" key="1">
    <citation type="submission" date="2016-12" db="EMBL/GenBank/DDBJ databases">
        <authorList>
            <person name="Song W.-J."/>
            <person name="Kurnit D.M."/>
        </authorList>
    </citation>
    <scope>NUCLEOTIDE SEQUENCE [LARGE SCALE GENOMIC DNA]</scope>
    <source>
        <strain evidence="2 3">DSM 12503</strain>
    </source>
</reference>
<dbReference type="RefSeq" id="WP_073588039.1">
    <property type="nucleotide sequence ID" value="NZ_FRFD01000004.1"/>
</dbReference>
<proteinExistence type="predicted"/>
<keyword evidence="1" id="KW-0472">Membrane</keyword>
<organism evidence="2 3">
    <name type="scientific">Anaerocolumna xylanovorans DSM 12503</name>
    <dbReference type="NCBI Taxonomy" id="1121345"/>
    <lineage>
        <taxon>Bacteria</taxon>
        <taxon>Bacillati</taxon>
        <taxon>Bacillota</taxon>
        <taxon>Clostridia</taxon>
        <taxon>Lachnospirales</taxon>
        <taxon>Lachnospiraceae</taxon>
        <taxon>Anaerocolumna</taxon>
    </lineage>
</organism>
<dbReference type="EMBL" id="FRFD01000004">
    <property type="protein sequence ID" value="SHO46787.1"/>
    <property type="molecule type" value="Genomic_DNA"/>
</dbReference>
<gene>
    <name evidence="2" type="ORF">SAMN02745217_01288</name>
</gene>
<evidence type="ECO:0000313" key="2">
    <source>
        <dbReference type="EMBL" id="SHO46787.1"/>
    </source>
</evidence>
<name>A0A1M7Y3P9_9FIRM</name>
<dbReference type="AlphaFoldDB" id="A0A1M7Y3P9"/>
<sequence>MTQELFNNILASLGAITGISGLVISLFLLVKERLKFLVIHPVNESASSFMGFNGIDVGQNDFGDEISLYTPYLLFAWLQIVNKSKTNTTILKMSIRINDSESVLYNRTSDNFSVAASYKQDEYDNIFVESSYGYKHINLPIEISSFSSVEGYFFFRDLNVEKSESYKAILKIYTPQGIRNHKLVVKPQFPELIK</sequence>
<dbReference type="Proteomes" id="UP000184612">
    <property type="component" value="Unassembled WGS sequence"/>
</dbReference>
<protein>
    <submittedName>
        <fullName evidence="2">Uncharacterized protein</fullName>
    </submittedName>
</protein>
<feature type="transmembrane region" description="Helical" evidence="1">
    <location>
        <begin position="6"/>
        <end position="30"/>
    </location>
</feature>
<evidence type="ECO:0000256" key="1">
    <source>
        <dbReference type="SAM" id="Phobius"/>
    </source>
</evidence>
<evidence type="ECO:0000313" key="3">
    <source>
        <dbReference type="Proteomes" id="UP000184612"/>
    </source>
</evidence>
<accession>A0A1M7Y3P9</accession>
<keyword evidence="3" id="KW-1185">Reference proteome</keyword>